<keyword evidence="1" id="KW-1133">Transmembrane helix</keyword>
<keyword evidence="3" id="KW-1185">Reference proteome</keyword>
<evidence type="ECO:0000313" key="3">
    <source>
        <dbReference type="Proteomes" id="UP000002770"/>
    </source>
</evidence>
<reference evidence="2 3" key="1">
    <citation type="journal article" date="2011" name="BMC Genomics">
        <title>Insight into cross-talk between intra-amoebal pathogens.</title>
        <authorList>
            <person name="Gimenez G."/>
            <person name="Bertelli C."/>
            <person name="Moliner C."/>
            <person name="Robert C."/>
            <person name="Raoult D."/>
            <person name="Fournier P.E."/>
            <person name="Greub G."/>
        </authorList>
    </citation>
    <scope>NUCLEOTIDE SEQUENCE [LARGE SCALE GENOMIC DNA]</scope>
    <source>
        <strain evidence="2 3">LLAP12</strain>
    </source>
</reference>
<dbReference type="EMBL" id="JH413811">
    <property type="protein sequence ID" value="EHL31591.1"/>
    <property type="molecule type" value="Genomic_DNA"/>
</dbReference>
<gene>
    <name evidence="2" type="ORF">LDG_6252</name>
</gene>
<evidence type="ECO:0000313" key="2">
    <source>
        <dbReference type="EMBL" id="EHL31591.1"/>
    </source>
</evidence>
<sequence>MALATLTLAASDFTVLYKIFDKLSASLNLFSKNNGSSLLVGILFLYHCFSFFYSMNDKLKSSVIKTNIGLY</sequence>
<keyword evidence="1" id="KW-0472">Membrane</keyword>
<feature type="transmembrane region" description="Helical" evidence="1">
    <location>
        <begin position="38"/>
        <end position="55"/>
    </location>
</feature>
<proteinExistence type="predicted"/>
<dbReference type="InParanoid" id="G9ELZ1"/>
<dbReference type="HOGENOM" id="CLU_2735023_0_0_6"/>
<protein>
    <submittedName>
        <fullName evidence="2">Uncharacterized protein</fullName>
    </submittedName>
</protein>
<organism evidence="2 3">
    <name type="scientific">Legionella drancourtii LLAP12</name>
    <dbReference type="NCBI Taxonomy" id="658187"/>
    <lineage>
        <taxon>Bacteria</taxon>
        <taxon>Pseudomonadati</taxon>
        <taxon>Pseudomonadota</taxon>
        <taxon>Gammaproteobacteria</taxon>
        <taxon>Legionellales</taxon>
        <taxon>Legionellaceae</taxon>
        <taxon>Legionella</taxon>
    </lineage>
</organism>
<name>G9ELZ1_9GAMM</name>
<keyword evidence="1" id="KW-0812">Transmembrane</keyword>
<evidence type="ECO:0000256" key="1">
    <source>
        <dbReference type="SAM" id="Phobius"/>
    </source>
</evidence>
<dbReference type="STRING" id="658187.LDG_6252"/>
<dbReference type="AlphaFoldDB" id="G9ELZ1"/>
<accession>G9ELZ1</accession>
<dbReference type="Proteomes" id="UP000002770">
    <property type="component" value="Unassembled WGS sequence"/>
</dbReference>